<dbReference type="NCBIfam" id="NF003433">
    <property type="entry name" value="PRK04949.1"/>
    <property type="match status" value="1"/>
</dbReference>
<sequence>MSILQELLEGIHYFKTGWSLISRKGLRRFVVVPVLLNILFLIGLFWIFITQIDHQIDTIMTLLPHWLSWVSHILVFFAVAIILLVYYFIFNSLSGFIAAPFNGLLSEKVESMLTGEEANDDSIIDIIKDLPRTFKREWLKIWYSLPRIIILFILGFVPFIGQFIIPVIIFVFTAWSQTIQYCDYPFDNHKIPFLTMKNALKKKPYANFSFGVLVMICTFIPFINFVIIPVAICGATAMWVDNYRQHFITNKSTEVVEK</sequence>
<keyword evidence="4 11" id="KW-0997">Cell inner membrane</keyword>
<protein>
    <recommendedName>
        <fullName evidence="11">Sulfate transporter CysZ</fullName>
    </recommendedName>
</protein>
<evidence type="ECO:0000256" key="9">
    <source>
        <dbReference type="ARBA" id="ARBA00023136"/>
    </source>
</evidence>
<dbReference type="Proteomes" id="UP000279799">
    <property type="component" value="Chromosome"/>
</dbReference>
<dbReference type="GO" id="GO:0000103">
    <property type="term" value="P:sulfate assimilation"/>
    <property type="evidence" value="ECO:0007669"/>
    <property type="project" value="InterPro"/>
</dbReference>
<feature type="transmembrane region" description="Helical" evidence="11">
    <location>
        <begin position="210"/>
        <end position="240"/>
    </location>
</feature>
<comment type="similarity">
    <text evidence="11">Belongs to the CysZ family.</text>
</comment>
<dbReference type="RefSeq" id="WP_126599076.1">
    <property type="nucleotide sequence ID" value="NZ_LR134510.1"/>
</dbReference>
<evidence type="ECO:0000256" key="4">
    <source>
        <dbReference type="ARBA" id="ARBA00022519"/>
    </source>
</evidence>
<gene>
    <name evidence="11 12" type="primary">cysZ</name>
    <name evidence="12" type="ORF">NCTC12871_00724</name>
</gene>
<evidence type="ECO:0000256" key="10">
    <source>
        <dbReference type="ARBA" id="ARBA00023192"/>
    </source>
</evidence>
<accession>A0A448TTG4</accession>
<evidence type="ECO:0000256" key="1">
    <source>
        <dbReference type="ARBA" id="ARBA00004141"/>
    </source>
</evidence>
<dbReference type="GO" id="GO:0019344">
    <property type="term" value="P:cysteine biosynthetic process"/>
    <property type="evidence" value="ECO:0007669"/>
    <property type="project" value="UniProtKB-UniRule"/>
</dbReference>
<keyword evidence="10 11" id="KW-0198">Cysteine biosynthesis</keyword>
<dbReference type="InterPro" id="IPR022985">
    <property type="entry name" value="Sulfate_CysZ"/>
</dbReference>
<evidence type="ECO:0000256" key="11">
    <source>
        <dbReference type="HAMAP-Rule" id="MF_00468"/>
    </source>
</evidence>
<keyword evidence="6 11" id="KW-0812">Transmembrane</keyword>
<dbReference type="InterPro" id="IPR059112">
    <property type="entry name" value="CysZ/EI24"/>
</dbReference>
<keyword evidence="3 11" id="KW-1003">Cell membrane</keyword>
<keyword evidence="8 11" id="KW-0764">Sulfate transport</keyword>
<evidence type="ECO:0000256" key="2">
    <source>
        <dbReference type="ARBA" id="ARBA00022448"/>
    </source>
</evidence>
<dbReference type="PANTHER" id="PTHR37468">
    <property type="entry name" value="SULFATE TRANSPORTER CYSZ"/>
    <property type="match status" value="1"/>
</dbReference>
<dbReference type="GO" id="GO:0009675">
    <property type="term" value="F:high-affinity sulfate:proton symporter activity"/>
    <property type="evidence" value="ECO:0007669"/>
    <property type="project" value="TreeGrafter"/>
</dbReference>
<evidence type="ECO:0000256" key="5">
    <source>
        <dbReference type="ARBA" id="ARBA00022605"/>
    </source>
</evidence>
<keyword evidence="5 11" id="KW-0028">Amino-acid biosynthesis</keyword>
<evidence type="ECO:0000256" key="6">
    <source>
        <dbReference type="ARBA" id="ARBA00022692"/>
    </source>
</evidence>
<dbReference type="OrthoDB" id="5292355at2"/>
<feature type="transmembrane region" description="Helical" evidence="11">
    <location>
        <begin position="69"/>
        <end position="89"/>
    </location>
</feature>
<keyword evidence="7 11" id="KW-1133">Transmembrane helix</keyword>
<name>A0A448TTG4_9PAST</name>
<reference evidence="12 13" key="1">
    <citation type="submission" date="2018-12" db="EMBL/GenBank/DDBJ databases">
        <authorList>
            <consortium name="Pathogen Informatics"/>
        </authorList>
    </citation>
    <scope>NUCLEOTIDE SEQUENCE [LARGE SCALE GENOMIC DNA]</scope>
    <source>
        <strain evidence="12 13">NCTC12871</strain>
    </source>
</reference>
<comment type="subcellular location">
    <subcellularLocation>
        <location evidence="11">Cell inner membrane</location>
        <topology evidence="11">Multi-pass membrane protein</topology>
    </subcellularLocation>
    <subcellularLocation>
        <location evidence="1">Membrane</location>
        <topology evidence="1">Multi-pass membrane protein</topology>
    </subcellularLocation>
</comment>
<evidence type="ECO:0000256" key="3">
    <source>
        <dbReference type="ARBA" id="ARBA00022475"/>
    </source>
</evidence>
<dbReference type="InterPro" id="IPR050480">
    <property type="entry name" value="CysZ-like"/>
</dbReference>
<evidence type="ECO:0000313" key="12">
    <source>
        <dbReference type="EMBL" id="VEJ09279.1"/>
    </source>
</evidence>
<dbReference type="EMBL" id="LR134510">
    <property type="protein sequence ID" value="VEJ09279.1"/>
    <property type="molecule type" value="Genomic_DNA"/>
</dbReference>
<dbReference type="GO" id="GO:0005886">
    <property type="term" value="C:plasma membrane"/>
    <property type="evidence" value="ECO:0007669"/>
    <property type="project" value="UniProtKB-SubCell"/>
</dbReference>
<keyword evidence="2 11" id="KW-0813">Transport</keyword>
<proteinExistence type="inferred from homology"/>
<feature type="transmembrane region" description="Helical" evidence="11">
    <location>
        <begin position="29"/>
        <end position="49"/>
    </location>
</feature>
<organism evidence="12 13">
    <name type="scientific">Actinobacillus delphinicola</name>
    <dbReference type="NCBI Taxonomy" id="51161"/>
    <lineage>
        <taxon>Bacteria</taxon>
        <taxon>Pseudomonadati</taxon>
        <taxon>Pseudomonadota</taxon>
        <taxon>Gammaproteobacteria</taxon>
        <taxon>Pasteurellales</taxon>
        <taxon>Pasteurellaceae</taxon>
        <taxon>Actinobacillus</taxon>
    </lineage>
</organism>
<keyword evidence="9 11" id="KW-0472">Membrane</keyword>
<dbReference type="Pfam" id="PF07264">
    <property type="entry name" value="EI24"/>
    <property type="match status" value="1"/>
</dbReference>
<keyword evidence="13" id="KW-1185">Reference proteome</keyword>
<comment type="function">
    <text evidence="11">High affinity, high specificity proton-dependent sulfate transporter, which mediates sulfate uptake. Provides the sulfur source for the cysteine synthesis pathway.</text>
</comment>
<dbReference type="HAMAP" id="MF_00468">
    <property type="entry name" value="CysZ"/>
    <property type="match status" value="1"/>
</dbReference>
<evidence type="ECO:0000256" key="7">
    <source>
        <dbReference type="ARBA" id="ARBA00022989"/>
    </source>
</evidence>
<feature type="transmembrane region" description="Helical" evidence="11">
    <location>
        <begin position="148"/>
        <end position="175"/>
    </location>
</feature>
<evidence type="ECO:0000313" key="13">
    <source>
        <dbReference type="Proteomes" id="UP000279799"/>
    </source>
</evidence>
<dbReference type="AlphaFoldDB" id="A0A448TTG4"/>
<dbReference type="PANTHER" id="PTHR37468:SF1">
    <property type="entry name" value="SULFATE TRANSPORTER CYSZ"/>
    <property type="match status" value="1"/>
</dbReference>
<dbReference type="KEGG" id="adp:NCTC12871_00724"/>
<evidence type="ECO:0000256" key="8">
    <source>
        <dbReference type="ARBA" id="ARBA00023032"/>
    </source>
</evidence>